<dbReference type="AlphaFoldDB" id="A0A951PHE6"/>
<sequence>MKEVLIKILQFLGLAFWVEIITDNPRCTYYFGPFFSDKDAQVAKTGYVEDLENEGAQGIVVSVRRCKPSKLTLFDELGEPSEREKIHSLSRQPS</sequence>
<name>A0A951PHE6_9CYAN</name>
<dbReference type="Pfam" id="PF08846">
    <property type="entry name" value="DUF1816"/>
    <property type="match status" value="1"/>
</dbReference>
<evidence type="ECO:0000313" key="2">
    <source>
        <dbReference type="Proteomes" id="UP000753908"/>
    </source>
</evidence>
<gene>
    <name evidence="1" type="ORF">KME25_02015</name>
</gene>
<evidence type="ECO:0000313" key="1">
    <source>
        <dbReference type="EMBL" id="MBW4543214.1"/>
    </source>
</evidence>
<dbReference type="EMBL" id="JAHHIF010000002">
    <property type="protein sequence ID" value="MBW4543214.1"/>
    <property type="molecule type" value="Genomic_DNA"/>
</dbReference>
<reference evidence="1" key="2">
    <citation type="journal article" date="2022" name="Microbiol. Resour. Announc.">
        <title>Metagenome Sequencing to Explore Phylogenomics of Terrestrial Cyanobacteria.</title>
        <authorList>
            <person name="Ward R.D."/>
            <person name="Stajich J.E."/>
            <person name="Johansen J.R."/>
            <person name="Huntemann M."/>
            <person name="Clum A."/>
            <person name="Foster B."/>
            <person name="Foster B."/>
            <person name="Roux S."/>
            <person name="Palaniappan K."/>
            <person name="Varghese N."/>
            <person name="Mukherjee S."/>
            <person name="Reddy T.B.K."/>
            <person name="Daum C."/>
            <person name="Copeland A."/>
            <person name="Chen I.A."/>
            <person name="Ivanova N.N."/>
            <person name="Kyrpides N.C."/>
            <person name="Shapiro N."/>
            <person name="Eloe-Fadrosh E.A."/>
            <person name="Pietrasiak N."/>
        </authorList>
    </citation>
    <scope>NUCLEOTIDE SEQUENCE</scope>
    <source>
        <strain evidence="1">CPER-KK1</strain>
    </source>
</reference>
<protein>
    <submittedName>
        <fullName evidence="1">DUF1816 domain-containing protein</fullName>
    </submittedName>
</protein>
<accession>A0A951PHE6</accession>
<comment type="caution">
    <text evidence="1">The sequence shown here is derived from an EMBL/GenBank/DDBJ whole genome shotgun (WGS) entry which is preliminary data.</text>
</comment>
<dbReference type="Proteomes" id="UP000753908">
    <property type="component" value="Unassembled WGS sequence"/>
</dbReference>
<organism evidence="1 2">
    <name type="scientific">Symplocastrum torsivum CPER-KK1</name>
    <dbReference type="NCBI Taxonomy" id="450513"/>
    <lineage>
        <taxon>Bacteria</taxon>
        <taxon>Bacillati</taxon>
        <taxon>Cyanobacteriota</taxon>
        <taxon>Cyanophyceae</taxon>
        <taxon>Oscillatoriophycideae</taxon>
        <taxon>Oscillatoriales</taxon>
        <taxon>Microcoleaceae</taxon>
        <taxon>Symplocastrum</taxon>
    </lineage>
</organism>
<proteinExistence type="predicted"/>
<reference evidence="1" key="1">
    <citation type="submission" date="2021-05" db="EMBL/GenBank/DDBJ databases">
        <authorList>
            <person name="Pietrasiak N."/>
            <person name="Ward R."/>
            <person name="Stajich J.E."/>
            <person name="Kurbessoian T."/>
        </authorList>
    </citation>
    <scope>NUCLEOTIDE SEQUENCE</scope>
    <source>
        <strain evidence="1">CPER-KK1</strain>
    </source>
</reference>
<dbReference type="InterPro" id="IPR014945">
    <property type="entry name" value="DUF1816"/>
</dbReference>